<name>A0AAD3NGT7_LATJO</name>
<feature type="non-terminal residue" evidence="4">
    <location>
        <position position="1"/>
    </location>
</feature>
<dbReference type="PANTHER" id="PTHR16096:SF8">
    <property type="entry name" value="TRAFFICKING PROTEIN PARTICLE COMPLEX SUBUNIT 14"/>
    <property type="match status" value="1"/>
</dbReference>
<gene>
    <name evidence="4" type="ORF">AKAME5_002348400</name>
</gene>
<dbReference type="AlphaFoldDB" id="A0AAD3NGT7"/>
<dbReference type="Pfam" id="PF15806">
    <property type="entry name" value="TRAPP14_N"/>
    <property type="match status" value="1"/>
</dbReference>
<dbReference type="EMBL" id="BRZM01000896">
    <property type="protein sequence ID" value="GLD72160.1"/>
    <property type="molecule type" value="Genomic_DNA"/>
</dbReference>
<feature type="region of interest" description="Disordered" evidence="1">
    <location>
        <begin position="20"/>
        <end position="39"/>
    </location>
</feature>
<evidence type="ECO:0000313" key="5">
    <source>
        <dbReference type="Proteomes" id="UP001279410"/>
    </source>
</evidence>
<dbReference type="Pfam" id="PF23652">
    <property type="entry name" value="TRAPP14_C"/>
    <property type="match status" value="1"/>
</dbReference>
<dbReference type="InterPro" id="IPR055453">
    <property type="entry name" value="TRAPP14_N"/>
</dbReference>
<evidence type="ECO:0000259" key="2">
    <source>
        <dbReference type="Pfam" id="PF15806"/>
    </source>
</evidence>
<sequence length="257" mass="29043">MEQGSSSGCGREDLARLVSGWGNQEAQDPRDKTSGHSRKWIMEDSYRAPARADNTTRTACLRMIRPEIQYKDVLDAKQFPRALVVHNSLCNRTRDGQAAGSRDAVNVDIQSSCSEDSGKRELGRRLLTRRQLRKKTGQQPDIQIVRPASHSQQLGLMGDRCEENREAATANKAEEDSSEGLEVPLVAVLQWYTPAFPFTRCISSWYSLPSIRLDHPQLVMTASCPSAVRPLEHFWVKYTLLNNLQDFLAVRLIWNSE</sequence>
<feature type="domain" description="TRAPP14 C-terminal" evidence="3">
    <location>
        <begin position="218"/>
        <end position="257"/>
    </location>
</feature>
<dbReference type="GO" id="GO:0060271">
    <property type="term" value="P:cilium assembly"/>
    <property type="evidence" value="ECO:0007669"/>
    <property type="project" value="InterPro"/>
</dbReference>
<protein>
    <submittedName>
        <fullName evidence="4">Uncharacterized protein</fullName>
    </submittedName>
</protein>
<organism evidence="4 5">
    <name type="scientific">Lates japonicus</name>
    <name type="common">Japanese lates</name>
    <dbReference type="NCBI Taxonomy" id="270547"/>
    <lineage>
        <taxon>Eukaryota</taxon>
        <taxon>Metazoa</taxon>
        <taxon>Chordata</taxon>
        <taxon>Craniata</taxon>
        <taxon>Vertebrata</taxon>
        <taxon>Euteleostomi</taxon>
        <taxon>Actinopterygii</taxon>
        <taxon>Neopterygii</taxon>
        <taxon>Teleostei</taxon>
        <taxon>Neoteleostei</taxon>
        <taxon>Acanthomorphata</taxon>
        <taxon>Carangaria</taxon>
        <taxon>Carangaria incertae sedis</taxon>
        <taxon>Centropomidae</taxon>
        <taxon>Lates</taxon>
    </lineage>
</organism>
<accession>A0AAD3NGT7</accession>
<evidence type="ECO:0000256" key="1">
    <source>
        <dbReference type="SAM" id="MobiDB-lite"/>
    </source>
</evidence>
<evidence type="ECO:0000259" key="3">
    <source>
        <dbReference type="Pfam" id="PF23652"/>
    </source>
</evidence>
<proteinExistence type="predicted"/>
<dbReference type="GO" id="GO:0043014">
    <property type="term" value="F:alpha-tubulin binding"/>
    <property type="evidence" value="ECO:0007669"/>
    <property type="project" value="InterPro"/>
</dbReference>
<dbReference type="Proteomes" id="UP001279410">
    <property type="component" value="Unassembled WGS sequence"/>
</dbReference>
<dbReference type="InterPro" id="IPR031626">
    <property type="entry name" value="TRAPPC14"/>
</dbReference>
<reference evidence="4" key="1">
    <citation type="submission" date="2022-08" db="EMBL/GenBank/DDBJ databases">
        <title>Genome sequencing of akame (Lates japonicus).</title>
        <authorList>
            <person name="Hashiguchi Y."/>
            <person name="Takahashi H."/>
        </authorList>
    </citation>
    <scope>NUCLEOTIDE SEQUENCE</scope>
    <source>
        <strain evidence="4">Kochi</strain>
    </source>
</reference>
<dbReference type="GO" id="GO:1990071">
    <property type="term" value="C:TRAPPII protein complex"/>
    <property type="evidence" value="ECO:0007669"/>
    <property type="project" value="TreeGrafter"/>
</dbReference>
<evidence type="ECO:0000313" key="4">
    <source>
        <dbReference type="EMBL" id="GLD72160.1"/>
    </source>
</evidence>
<keyword evidence="5" id="KW-1185">Reference proteome</keyword>
<dbReference type="PANTHER" id="PTHR16096">
    <property type="entry name" value="MICROTUBULE-ASSOCIATED PROTEIN 11"/>
    <property type="match status" value="1"/>
</dbReference>
<comment type="caution">
    <text evidence="4">The sequence shown here is derived from an EMBL/GenBank/DDBJ whole genome shotgun (WGS) entry which is preliminary data.</text>
</comment>
<feature type="domain" description="TRAPP14 N-terminal" evidence="2">
    <location>
        <begin position="170"/>
        <end position="217"/>
    </location>
</feature>
<feature type="compositionally biased region" description="Basic and acidic residues" evidence="1">
    <location>
        <begin position="27"/>
        <end position="39"/>
    </location>
</feature>
<dbReference type="InterPro" id="IPR055452">
    <property type="entry name" value="TRAPP14_C"/>
</dbReference>